<keyword evidence="8" id="KW-1185">Reference proteome</keyword>
<sequence>MSREMDSHLARALFQDDSPEDGPHNPQFVPAQPQANIAVPAQPDNNAVPAQPQANNAVPVQPQANNPAQPQADNVAAPHPNAFVSNLAPFARQGPPQPRAIPPGYTEQYWHALHDAPPLPATPLSTKLERFTNCCDNLMGSLSPSGSALQPSQREVDTSAKFEAGEFTKVATDLSNEFTRTATRWQMRHPQEAFAAEAKELKKDIARQKTLLRKAAGAINKATHP</sequence>
<proteinExistence type="inferred from homology"/>
<dbReference type="InterPro" id="IPR021640">
    <property type="entry name" value="Mediator_Med28"/>
</dbReference>
<evidence type="ECO:0000313" key="8">
    <source>
        <dbReference type="Proteomes" id="UP000492821"/>
    </source>
</evidence>
<dbReference type="Proteomes" id="UP000492821">
    <property type="component" value="Unassembled WGS sequence"/>
</dbReference>
<evidence type="ECO:0000256" key="1">
    <source>
        <dbReference type="ARBA" id="ARBA00004123"/>
    </source>
</evidence>
<dbReference type="GO" id="GO:0005634">
    <property type="term" value="C:nucleus"/>
    <property type="evidence" value="ECO:0007669"/>
    <property type="project" value="UniProtKB-SubCell"/>
</dbReference>
<evidence type="ECO:0000256" key="3">
    <source>
        <dbReference type="ARBA" id="ARBA00023015"/>
    </source>
</evidence>
<keyword evidence="4" id="KW-0175">Coiled coil</keyword>
<keyword evidence="3" id="KW-0805">Transcription regulation</keyword>
<evidence type="ECO:0000256" key="6">
    <source>
        <dbReference type="ARBA" id="ARBA00023242"/>
    </source>
</evidence>
<reference evidence="8" key="1">
    <citation type="journal article" date="2013" name="Genetics">
        <title>The draft genome and transcriptome of Panagrellus redivivus are shaped by the harsh demands of a free-living lifestyle.</title>
        <authorList>
            <person name="Srinivasan J."/>
            <person name="Dillman A.R."/>
            <person name="Macchietto M.G."/>
            <person name="Heikkinen L."/>
            <person name="Lakso M."/>
            <person name="Fracchia K.M."/>
            <person name="Antoshechkin I."/>
            <person name="Mortazavi A."/>
            <person name="Wong G."/>
            <person name="Sternberg P.W."/>
        </authorList>
    </citation>
    <scope>NUCLEOTIDE SEQUENCE [LARGE SCALE GENOMIC DNA]</scope>
    <source>
        <strain evidence="8">MT8872</strain>
    </source>
</reference>
<comment type="similarity">
    <text evidence="2">Belongs to the Mediator complex subunit 28 family.</text>
</comment>
<feature type="compositionally biased region" description="Low complexity" evidence="7">
    <location>
        <begin position="38"/>
        <end position="78"/>
    </location>
</feature>
<accession>A0A7E4VYJ4</accession>
<keyword evidence="5" id="KW-0804">Transcription</keyword>
<evidence type="ECO:0000256" key="5">
    <source>
        <dbReference type="ARBA" id="ARBA00023163"/>
    </source>
</evidence>
<organism evidence="8 9">
    <name type="scientific">Panagrellus redivivus</name>
    <name type="common">Microworm</name>
    <dbReference type="NCBI Taxonomy" id="6233"/>
    <lineage>
        <taxon>Eukaryota</taxon>
        <taxon>Metazoa</taxon>
        <taxon>Ecdysozoa</taxon>
        <taxon>Nematoda</taxon>
        <taxon>Chromadorea</taxon>
        <taxon>Rhabditida</taxon>
        <taxon>Tylenchina</taxon>
        <taxon>Panagrolaimomorpha</taxon>
        <taxon>Panagrolaimoidea</taxon>
        <taxon>Panagrolaimidae</taxon>
        <taxon>Panagrellus</taxon>
    </lineage>
</organism>
<evidence type="ECO:0000256" key="2">
    <source>
        <dbReference type="ARBA" id="ARBA00005571"/>
    </source>
</evidence>
<evidence type="ECO:0000256" key="7">
    <source>
        <dbReference type="SAM" id="MobiDB-lite"/>
    </source>
</evidence>
<comment type="subcellular location">
    <subcellularLocation>
        <location evidence="1">Nucleus</location>
    </subcellularLocation>
</comment>
<dbReference type="WBParaSite" id="Pan_g4658.t1">
    <property type="protein sequence ID" value="Pan_g4658.t1"/>
    <property type="gene ID" value="Pan_g4658"/>
</dbReference>
<name>A0A7E4VYJ4_PANRE</name>
<evidence type="ECO:0000256" key="4">
    <source>
        <dbReference type="ARBA" id="ARBA00023054"/>
    </source>
</evidence>
<evidence type="ECO:0000313" key="9">
    <source>
        <dbReference type="WBParaSite" id="Pan_g4658.t1"/>
    </source>
</evidence>
<dbReference type="Pfam" id="PF11594">
    <property type="entry name" value="Med28"/>
    <property type="match status" value="1"/>
</dbReference>
<reference evidence="9" key="2">
    <citation type="submission" date="2020-10" db="UniProtKB">
        <authorList>
            <consortium name="WormBaseParasite"/>
        </authorList>
    </citation>
    <scope>IDENTIFICATION</scope>
</reference>
<protein>
    <submittedName>
        <fullName evidence="9">KxDL domain-containing protein</fullName>
    </submittedName>
</protein>
<dbReference type="AlphaFoldDB" id="A0A7E4VYJ4"/>
<feature type="region of interest" description="Disordered" evidence="7">
    <location>
        <begin position="1"/>
        <end position="79"/>
    </location>
</feature>
<keyword evidence="6" id="KW-0539">Nucleus</keyword>